<dbReference type="SUPFAM" id="SSF51206">
    <property type="entry name" value="cAMP-binding domain-like"/>
    <property type="match status" value="1"/>
</dbReference>
<protein>
    <recommendedName>
        <fullName evidence="1">Cyclic nucleotide-binding domain-containing protein</fullName>
    </recommendedName>
</protein>
<sequence>MLAQVPLFADLNHRELKRVARITHQRHYAQGEKIFHMGHPGAAMFIIRTGRVNIVIPSESDGLVLATLSAGAFMGELALLDDSPRSASAIAVEDTQAIALFRSDLNKLLETEASLGSKILKSLALIIGQRLKLTNQQLAQAQMSKSA</sequence>
<dbReference type="InterPro" id="IPR050503">
    <property type="entry name" value="cAMP-dep_PK_reg_su-like"/>
</dbReference>
<dbReference type="PROSITE" id="PS00889">
    <property type="entry name" value="CNMP_BINDING_2"/>
    <property type="match status" value="1"/>
</dbReference>
<dbReference type="GO" id="GO:0004862">
    <property type="term" value="F:cAMP-dependent protein kinase inhibitor activity"/>
    <property type="evidence" value="ECO:0007669"/>
    <property type="project" value="TreeGrafter"/>
</dbReference>
<reference evidence="2 3" key="1">
    <citation type="submission" date="2017-01" db="EMBL/GenBank/DDBJ databases">
        <title>Genome Sequencing of a Marine Spirillum, Oceanospirillum multiglobuliferum ATCC 33336, from Japan.</title>
        <authorList>
            <person name="Carney J.G."/>
            <person name="Trachtenberg A.M."/>
            <person name="Rheaume B.A."/>
            <person name="Linnane J.D."/>
            <person name="Pitts N.L."/>
            <person name="Mykles D.L."/>
            <person name="Maclea K.S."/>
        </authorList>
    </citation>
    <scope>NUCLEOTIDE SEQUENCE [LARGE SCALE GENOMIC DNA]</scope>
    <source>
        <strain evidence="2 3">ATCC 33336</strain>
    </source>
</reference>
<dbReference type="Gene3D" id="2.60.120.10">
    <property type="entry name" value="Jelly Rolls"/>
    <property type="match status" value="1"/>
</dbReference>
<dbReference type="PANTHER" id="PTHR11635:SF152">
    <property type="entry name" value="CAMP-DEPENDENT PROTEIN KINASE TYPE I REGULATORY SUBUNIT-RELATED"/>
    <property type="match status" value="1"/>
</dbReference>
<dbReference type="Proteomes" id="UP000191418">
    <property type="component" value="Unassembled WGS sequence"/>
</dbReference>
<dbReference type="InterPro" id="IPR014710">
    <property type="entry name" value="RmlC-like_jellyroll"/>
</dbReference>
<proteinExistence type="predicted"/>
<dbReference type="GO" id="GO:0005829">
    <property type="term" value="C:cytosol"/>
    <property type="evidence" value="ECO:0007669"/>
    <property type="project" value="TreeGrafter"/>
</dbReference>
<dbReference type="Pfam" id="PF00027">
    <property type="entry name" value="cNMP_binding"/>
    <property type="match status" value="1"/>
</dbReference>
<dbReference type="PANTHER" id="PTHR11635">
    <property type="entry name" value="CAMP-DEPENDENT PROTEIN KINASE REGULATORY CHAIN"/>
    <property type="match status" value="1"/>
</dbReference>
<feature type="domain" description="Cyclic nucleotide-binding" evidence="1">
    <location>
        <begin position="7"/>
        <end position="109"/>
    </location>
</feature>
<organism evidence="2 3">
    <name type="scientific">Oceanospirillum multiglobuliferum</name>
    <dbReference type="NCBI Taxonomy" id="64969"/>
    <lineage>
        <taxon>Bacteria</taxon>
        <taxon>Pseudomonadati</taxon>
        <taxon>Pseudomonadota</taxon>
        <taxon>Gammaproteobacteria</taxon>
        <taxon>Oceanospirillales</taxon>
        <taxon>Oceanospirillaceae</taxon>
        <taxon>Oceanospirillum</taxon>
    </lineage>
</organism>
<dbReference type="GO" id="GO:0005952">
    <property type="term" value="C:cAMP-dependent protein kinase complex"/>
    <property type="evidence" value="ECO:0007669"/>
    <property type="project" value="InterPro"/>
</dbReference>
<dbReference type="SMART" id="SM00100">
    <property type="entry name" value="cNMP"/>
    <property type="match status" value="1"/>
</dbReference>
<dbReference type="InterPro" id="IPR000595">
    <property type="entry name" value="cNMP-bd_dom"/>
</dbReference>
<keyword evidence="3" id="KW-1185">Reference proteome</keyword>
<comment type="caution">
    <text evidence="2">The sequence shown here is derived from an EMBL/GenBank/DDBJ whole genome shotgun (WGS) entry which is preliminary data.</text>
</comment>
<evidence type="ECO:0000259" key="1">
    <source>
        <dbReference type="PROSITE" id="PS50042"/>
    </source>
</evidence>
<dbReference type="STRING" id="64969.SAMN02745127_01786"/>
<dbReference type="EMBL" id="MTSM01000003">
    <property type="protein sequence ID" value="OPX56610.1"/>
    <property type="molecule type" value="Genomic_DNA"/>
</dbReference>
<accession>A0A1V4T9M0</accession>
<dbReference type="CDD" id="cd00038">
    <property type="entry name" value="CAP_ED"/>
    <property type="match status" value="1"/>
</dbReference>
<dbReference type="AlphaFoldDB" id="A0A1V4T9M0"/>
<gene>
    <name evidence="2" type="ORF">BTE48_03880</name>
</gene>
<evidence type="ECO:0000313" key="3">
    <source>
        <dbReference type="Proteomes" id="UP000191418"/>
    </source>
</evidence>
<dbReference type="PRINTS" id="PR00103">
    <property type="entry name" value="CAMPKINASE"/>
</dbReference>
<evidence type="ECO:0000313" key="2">
    <source>
        <dbReference type="EMBL" id="OPX56610.1"/>
    </source>
</evidence>
<dbReference type="InterPro" id="IPR018488">
    <property type="entry name" value="cNMP-bd_CS"/>
</dbReference>
<dbReference type="PROSITE" id="PS50042">
    <property type="entry name" value="CNMP_BINDING_3"/>
    <property type="match status" value="1"/>
</dbReference>
<dbReference type="GO" id="GO:0034236">
    <property type="term" value="F:protein kinase A catalytic subunit binding"/>
    <property type="evidence" value="ECO:0007669"/>
    <property type="project" value="TreeGrafter"/>
</dbReference>
<name>A0A1V4T9M0_9GAMM</name>
<dbReference type="InterPro" id="IPR018490">
    <property type="entry name" value="cNMP-bd_dom_sf"/>
</dbReference>
<dbReference type="GO" id="GO:0030552">
    <property type="term" value="F:cAMP binding"/>
    <property type="evidence" value="ECO:0007669"/>
    <property type="project" value="TreeGrafter"/>
</dbReference>